<evidence type="ECO:0000256" key="4">
    <source>
        <dbReference type="ARBA" id="ARBA00022692"/>
    </source>
</evidence>
<dbReference type="InterPro" id="IPR000715">
    <property type="entry name" value="Glycosyl_transferase_4"/>
</dbReference>
<name>A0A8J6PCX8_9FIRM</name>
<feature type="transmembrane region" description="Helical" evidence="7">
    <location>
        <begin position="96"/>
        <end position="112"/>
    </location>
</feature>
<evidence type="ECO:0000256" key="9">
    <source>
        <dbReference type="PIRSR" id="PIRSR600715-1"/>
    </source>
</evidence>
<dbReference type="AlphaFoldDB" id="A0A8J6PCX8"/>
<evidence type="ECO:0000256" key="5">
    <source>
        <dbReference type="ARBA" id="ARBA00022989"/>
    </source>
</evidence>
<feature type="transmembrane region" description="Helical" evidence="7">
    <location>
        <begin position="194"/>
        <end position="211"/>
    </location>
</feature>
<dbReference type="EC" id="2.7.8.13" evidence="7 8"/>
<organism evidence="10 11">
    <name type="scientific">Massiliimalia timonensis</name>
    <dbReference type="NCBI Taxonomy" id="1987501"/>
    <lineage>
        <taxon>Bacteria</taxon>
        <taxon>Bacillati</taxon>
        <taxon>Bacillota</taxon>
        <taxon>Clostridia</taxon>
        <taxon>Eubacteriales</taxon>
        <taxon>Oscillospiraceae</taxon>
        <taxon>Massiliimalia</taxon>
    </lineage>
</organism>
<dbReference type="GO" id="GO:0071555">
    <property type="term" value="P:cell wall organization"/>
    <property type="evidence" value="ECO:0007669"/>
    <property type="project" value="UniProtKB-KW"/>
</dbReference>
<dbReference type="PROSITE" id="PS01347">
    <property type="entry name" value="MRAY_1"/>
    <property type="match status" value="1"/>
</dbReference>
<evidence type="ECO:0000313" key="10">
    <source>
        <dbReference type="EMBL" id="MBC8609722.1"/>
    </source>
</evidence>
<keyword evidence="7" id="KW-0132">Cell division</keyword>
<dbReference type="GO" id="GO:0051301">
    <property type="term" value="P:cell division"/>
    <property type="evidence" value="ECO:0007669"/>
    <property type="project" value="UniProtKB-KW"/>
</dbReference>
<comment type="cofactor">
    <cofactor evidence="7 9">
        <name>Mg(2+)</name>
        <dbReference type="ChEBI" id="CHEBI:18420"/>
    </cofactor>
</comment>
<feature type="transmembrane region" description="Helical" evidence="7">
    <location>
        <begin position="217"/>
        <end position="235"/>
    </location>
</feature>
<feature type="transmembrane region" description="Helical" evidence="7">
    <location>
        <begin position="315"/>
        <end position="336"/>
    </location>
</feature>
<dbReference type="HAMAP" id="MF_00038">
    <property type="entry name" value="MraY"/>
    <property type="match status" value="1"/>
</dbReference>
<keyword evidence="7 9" id="KW-0460">Magnesium</keyword>
<keyword evidence="6 7" id="KW-0472">Membrane</keyword>
<feature type="binding site" evidence="9">
    <location>
        <position position="246"/>
    </location>
    <ligand>
        <name>Mg(2+)</name>
        <dbReference type="ChEBI" id="CHEBI:18420"/>
    </ligand>
</feature>
<dbReference type="RefSeq" id="WP_187536149.1">
    <property type="nucleotide sequence ID" value="NZ_JACRTL010000001.1"/>
</dbReference>
<dbReference type="UniPathway" id="UPA00219"/>
<dbReference type="InterPro" id="IPR003524">
    <property type="entry name" value="PNAcMuramoyl-5peptid_Trfase"/>
</dbReference>
<comment type="catalytic activity">
    <reaction evidence="7">
        <text>UDP-N-acetyl-alpha-D-muramoyl-L-alanyl-gamma-D-glutamyl-meso-2,6-diaminopimeloyl-D-alanyl-D-alanine + di-trans,octa-cis-undecaprenyl phosphate = di-trans,octa-cis-undecaprenyl diphospho-N-acetyl-alpha-D-muramoyl-L-alanyl-D-glutamyl-meso-2,6-diaminopimeloyl-D-alanyl-D-alanine + UMP</text>
        <dbReference type="Rhea" id="RHEA:28386"/>
        <dbReference type="ChEBI" id="CHEBI:57865"/>
        <dbReference type="ChEBI" id="CHEBI:60392"/>
        <dbReference type="ChEBI" id="CHEBI:61386"/>
        <dbReference type="ChEBI" id="CHEBI:61387"/>
        <dbReference type="EC" id="2.7.8.13"/>
    </reaction>
</comment>
<keyword evidence="11" id="KW-1185">Reference proteome</keyword>
<dbReference type="CDD" id="cd06852">
    <property type="entry name" value="GT_MraY"/>
    <property type="match status" value="1"/>
</dbReference>
<keyword evidence="5 7" id="KW-1133">Transmembrane helix</keyword>
<protein>
    <recommendedName>
        <fullName evidence="7 8">Phospho-N-acetylmuramoyl-pentapeptide-transferase</fullName>
        <ecNumber evidence="7 8">2.7.8.13</ecNumber>
    </recommendedName>
    <alternativeName>
        <fullName evidence="7">UDP-MurNAc-pentapeptide phosphotransferase</fullName>
    </alternativeName>
</protein>
<dbReference type="Pfam" id="PF10555">
    <property type="entry name" value="MraY_sig1"/>
    <property type="match status" value="1"/>
</dbReference>
<accession>A0A8J6PCX8</accession>
<evidence type="ECO:0000313" key="11">
    <source>
        <dbReference type="Proteomes" id="UP000632659"/>
    </source>
</evidence>
<comment type="function">
    <text evidence="7">Catalyzes the initial step of the lipid cycle reactions in the biosynthesis of the cell wall peptidoglycan: transfers peptidoglycan precursor phospho-MurNAc-pentapeptide from UDP-MurNAc-pentapeptide onto the lipid carrier undecaprenyl phosphate, yielding undecaprenyl-pyrophosphoryl-MurNAc-pentapeptide, known as lipid I.</text>
</comment>
<evidence type="ECO:0000256" key="2">
    <source>
        <dbReference type="ARBA" id="ARBA00005583"/>
    </source>
</evidence>
<feature type="transmembrane region" description="Helical" evidence="7">
    <location>
        <begin position="12"/>
        <end position="34"/>
    </location>
</feature>
<sequence>MGITLGSSGVATILTAVIAFGLTASLGIFLVPYLKKLKYGQTIKEIGPTWHQAKNGTPTMGGIMFIIGIIVAVIAGYITALIAFDFQIDQIQSIKLVAGVVMALGFGLMGYVDDYIKVVKKRNLGLRAREKLLVQFVLSVGYLFILKMAGALSTIVEIPFLGQVDFGWFYYPFMVVLIVGFVNAVNLTDGIDGLASSVTFVFALAFMVYTMKLTLPYLGLFAVAVAAGCLGFLVWNFHPAKVFMGDTGSMFLGGCVVALAFGLDMPLLLFIVGFIYWGEAASVILQVISFKLTGKRIFKMSPIHHHFEMSGWSEVKIVGVFSLVTLIVCVIGYFALPI</sequence>
<dbReference type="PANTHER" id="PTHR22926">
    <property type="entry name" value="PHOSPHO-N-ACETYLMURAMOYL-PENTAPEPTIDE-TRANSFERASE"/>
    <property type="match status" value="1"/>
</dbReference>
<keyword evidence="7 9" id="KW-0479">Metal-binding</keyword>
<evidence type="ECO:0000256" key="8">
    <source>
        <dbReference type="NCBIfam" id="TIGR00445"/>
    </source>
</evidence>
<feature type="transmembrane region" description="Helical" evidence="7">
    <location>
        <begin position="168"/>
        <end position="187"/>
    </location>
</feature>
<comment type="caution">
    <text evidence="10">The sequence shown here is derived from an EMBL/GenBank/DDBJ whole genome shotgun (WGS) entry which is preliminary data.</text>
</comment>
<feature type="transmembrane region" description="Helical" evidence="7">
    <location>
        <begin position="132"/>
        <end position="156"/>
    </location>
</feature>
<reference evidence="10" key="1">
    <citation type="submission" date="2020-08" db="EMBL/GenBank/DDBJ databases">
        <title>Genome public.</title>
        <authorList>
            <person name="Liu C."/>
            <person name="Sun Q."/>
        </authorList>
    </citation>
    <scope>NUCLEOTIDE SEQUENCE</scope>
    <source>
        <strain evidence="10">NSJ-15</strain>
    </source>
</reference>
<dbReference type="PROSITE" id="PS01348">
    <property type="entry name" value="MRAY_2"/>
    <property type="match status" value="1"/>
</dbReference>
<feature type="transmembrane region" description="Helical" evidence="7">
    <location>
        <begin position="63"/>
        <end position="84"/>
    </location>
</feature>
<evidence type="ECO:0000256" key="7">
    <source>
        <dbReference type="HAMAP-Rule" id="MF_00038"/>
    </source>
</evidence>
<evidence type="ECO:0000256" key="3">
    <source>
        <dbReference type="ARBA" id="ARBA00022679"/>
    </source>
</evidence>
<keyword evidence="7" id="KW-0133">Cell shape</keyword>
<dbReference type="Pfam" id="PF00953">
    <property type="entry name" value="Glycos_transf_4"/>
    <property type="match status" value="1"/>
</dbReference>
<dbReference type="GO" id="GO:0046872">
    <property type="term" value="F:metal ion binding"/>
    <property type="evidence" value="ECO:0007669"/>
    <property type="project" value="UniProtKB-KW"/>
</dbReference>
<feature type="transmembrane region" description="Helical" evidence="7">
    <location>
        <begin position="242"/>
        <end position="261"/>
    </location>
</feature>
<keyword evidence="3 7" id="KW-0808">Transferase</keyword>
<dbReference type="GO" id="GO:0008963">
    <property type="term" value="F:phospho-N-acetylmuramoyl-pentapeptide-transferase activity"/>
    <property type="evidence" value="ECO:0007669"/>
    <property type="project" value="UniProtKB-UniRule"/>
</dbReference>
<proteinExistence type="inferred from homology"/>
<dbReference type="GO" id="GO:0005886">
    <property type="term" value="C:plasma membrane"/>
    <property type="evidence" value="ECO:0007669"/>
    <property type="project" value="UniProtKB-SubCell"/>
</dbReference>
<evidence type="ECO:0000256" key="6">
    <source>
        <dbReference type="ARBA" id="ARBA00023136"/>
    </source>
</evidence>
<evidence type="ECO:0000256" key="1">
    <source>
        <dbReference type="ARBA" id="ARBA00004141"/>
    </source>
</evidence>
<comment type="pathway">
    <text evidence="7">Cell wall biogenesis; peptidoglycan biosynthesis.</text>
</comment>
<keyword evidence="7" id="KW-0961">Cell wall biogenesis/degradation</keyword>
<dbReference type="GO" id="GO:0008360">
    <property type="term" value="P:regulation of cell shape"/>
    <property type="evidence" value="ECO:0007669"/>
    <property type="project" value="UniProtKB-KW"/>
</dbReference>
<comment type="similarity">
    <text evidence="2 7">Belongs to the glycosyltransferase 4 family. MraY subfamily.</text>
</comment>
<keyword evidence="7" id="KW-1003">Cell membrane</keyword>
<dbReference type="InterPro" id="IPR018480">
    <property type="entry name" value="PNAcMuramoyl-5peptid_Trfase_CS"/>
</dbReference>
<keyword evidence="7" id="KW-0573">Peptidoglycan synthesis</keyword>
<keyword evidence="7" id="KW-0131">Cell cycle</keyword>
<keyword evidence="4 7" id="KW-0812">Transmembrane</keyword>
<comment type="subcellular location">
    <subcellularLocation>
        <location evidence="7">Cell membrane</location>
        <topology evidence="7">Multi-pass membrane protein</topology>
    </subcellularLocation>
    <subcellularLocation>
        <location evidence="1">Membrane</location>
        <topology evidence="1">Multi-pass membrane protein</topology>
    </subcellularLocation>
</comment>
<dbReference type="NCBIfam" id="TIGR00445">
    <property type="entry name" value="mraY"/>
    <property type="match status" value="1"/>
</dbReference>
<feature type="binding site" evidence="9">
    <location>
        <position position="186"/>
    </location>
    <ligand>
        <name>Mg(2+)</name>
        <dbReference type="ChEBI" id="CHEBI:18420"/>
    </ligand>
</feature>
<dbReference type="PANTHER" id="PTHR22926:SF5">
    <property type="entry name" value="PHOSPHO-N-ACETYLMURAMOYL-PENTAPEPTIDE-TRANSFERASE HOMOLOG"/>
    <property type="match status" value="1"/>
</dbReference>
<dbReference type="GO" id="GO:0009252">
    <property type="term" value="P:peptidoglycan biosynthetic process"/>
    <property type="evidence" value="ECO:0007669"/>
    <property type="project" value="UniProtKB-UniRule"/>
</dbReference>
<dbReference type="EMBL" id="JACRTL010000001">
    <property type="protein sequence ID" value="MBC8609722.1"/>
    <property type="molecule type" value="Genomic_DNA"/>
</dbReference>
<dbReference type="Proteomes" id="UP000632659">
    <property type="component" value="Unassembled WGS sequence"/>
</dbReference>
<gene>
    <name evidence="7" type="primary">mraY</name>
    <name evidence="10" type="ORF">H8702_01125</name>
</gene>